<evidence type="ECO:0000313" key="3">
    <source>
        <dbReference type="EMBL" id="QCD37058.1"/>
    </source>
</evidence>
<accession>A0A4V1D208</accession>
<name>A0A4V1D208_9BACT</name>
<dbReference type="Proteomes" id="UP000297031">
    <property type="component" value="Chromosome"/>
</dbReference>
<gene>
    <name evidence="3" type="primary">sprA</name>
    <name evidence="3" type="ORF">E7746_07700</name>
</gene>
<dbReference type="EMBL" id="CP039393">
    <property type="protein sequence ID" value="QCD37058.1"/>
    <property type="molecule type" value="Genomic_DNA"/>
</dbReference>
<evidence type="ECO:0000256" key="1">
    <source>
        <dbReference type="SAM" id="MobiDB-lite"/>
    </source>
</evidence>
<feature type="domain" description="Gliding motility protein SprA N-terminal" evidence="2">
    <location>
        <begin position="1069"/>
        <end position="1596"/>
    </location>
</feature>
<keyword evidence="4" id="KW-1185">Reference proteome</keyword>
<sequence length="2449" mass="277165">MAGSVFAAEPGDGEGGDGATDSLSLRFPVRPTVAPDYESLAKDEFALDLDTPSNVVTEVEYDPESGCYIVRTKVGDWDIATPFMLTPSQYYDIDMRHSMQRYFNRRNSMTEGRSVKEREPFNVLDMSFASGPLERIFGPGGIQLRTRGTVLISTGIKSTKTDNPALSLTSRRKTYFDFDQKIQATVNASVGDRLKFGMNYNTDATFDFDSKNIKLQYDGTEDDIVKSIEAGNVSMTTGSSLIRGSTALFGIKTQLQFGRLTATALVSQQNSESRSVSTRGGVQTTPFTVNADEYDANRHYFLGHFFRDNYDEFASRLPLVSSGVKITRIEVWITNKSGNYSQSRNIIAFMDLGESKVLASDYWRPDPAIKNTSNRSNNLLTVIKDEYPDARNINMVTQALAPLQAFGIEGGREFEKVESARLLQSSEYTLNSTLGYLSLNVALNADEVLGVAYEYTYNGQVFQVGEFSSDITVSDQSLYVKMLKSTTFDPHQPMWHLMMKNVYSLGAYQVEPSNFKLNIKYLSDTTGTPINYLPIARLSHKPLLQVMNLDRLDANEASNPDGLFDFIDGYTILPSTGKVIFPVVEPFGKHLARAIDNPVIAERYVYQELYDSTLVVARQFADKNKFILTGEYQASNGAQIRLNAMNVPRGSVVVMAGGVRLVENSDYTVDYSMGIVTITNQSIIDSGQSISVTLENQSLFSTQRKTLLGLDLNYRFSNDFNLGATVMHFSEKALTEKVNIGDEIINNTIWGLNLSYNKQFFWLTNLINKIPTVNAVQPSTLNVQAEFAHLVPRGQKSGSNKGSSYVDDFESTQTGIDLRSPYAWNLASTPYQAGPDALFPEAALSNNVDYGKNRALLAWYYIDRMFTQRNSSLVPGYIASDLKQLSNPYVREVTSTEIFPDRQLNYGESNIIQTLNLSYYPTERGPYNLDAFDIDDNALLLNPEKRWGGIMRRLDNTNFEQANIEYVQFWLMNPFLDPDNPNYDGGDMYINFGEISEDILKDGMKSYENGIPYDRNDEYLTETVWGRVSKQNSLTYAFDNNRGSRLVQDVGLDGLKNDEEFGFGAYRDYLERLQRKLPPSTIERMKSDRFSAFNDPAGDNYHFYRGYDYDAERLSILERYKRYNGVEGNSLSPEDAPDPLYQSARTGPDVEDINQDNTLNEYERYFQYKVSIRPEDLVVGKNYITDKQVSLVRTRDGENQQVEWYQFKIPLSDYERIVGSISDFSTVRFARIFLTGFKQVTHLRFATLELVRGEWRAYDFNLNSRGDAPAEGELDLSVVNIEENAGREPVNYVLPPGVSRITDPGQSQITQLNEQSMSMKVTGLQSGDARAVYRNTSLDLRNYKRIQMWVHAESLIDDLTNLQSGELSLFLRLGSDVKNNYYEYEIPLELTPHGHYSQEPASERYKVWPEANRLDFVLQNLVDLKKMRNAAMRSENSTVSYNKVFEGRDPDKESNRMSVLGNPSLSDVRVMMIGVRNNASTARDGIVWVNELKVTDFDESGGWAAKANVNLGVSDIATFNFGTHYETSGFGAVDQPLNSRRMDDYRQYNFAVQVDVGRFLPEKMKLRAPVFYSVMNEKSTPKYNPLDRDVLLKDALDIADTRAERDSIMNYAVDRSTVKSFSISGLRFDVRSANPMPWDPANFTFNFSFNKRNDRNPTTQYQYVNDYRGSFQYQWNPFVKGVKPFGWIGSKLRNLRFLSELELNYLPANISFITTMSRYYYESQTRSEVDRDFTLPVSVSKNFLWDRQLNLTWNLTNRLSFTFISNTSARIDEPMGAVNRKLFPDRYREWRDTVIHSIMHLGTPWAYNQSFVASYRAPFNRIPVLDFMSGTMSYNAVYRWNRGAEIDGVDIGNTINSQASWNVDGRINVEGLYNKFEYLKRVNRRFSSSSRGSAAPTRAKRYERTFKLSADTSIVIRHNLRNNKVRVAATTLDGKPYRVRTKVLDRNRVEVLSRGDQNLKFTVTEVIDNRRTTWSDIGEHATRFAMMLRGVNVRFRSTGSLSVPLFNPEIGNVFGQSRSYGPMAPGLDFAFGFVNEDYVNKAKERGWLLCDDGQTSPAIWSRTSEVTFEIDLEPIRGLKIKLTNNRTDNRTNQIQFMYDDMPVTRTGSYTKTHCAIATSLHRFKAIDGYHSDAFDRFLENIPVVAGRVEARYAGLRYPMGGFMKDNPVAGRVFDPSVAGVNHSSSDVLIPAFLAAYTGVDARKIYLNPFPSLAHVLPNWRVTYDGLIRIGSLDRWFKAVTLSHAYQCTYTVGSYSSFLDWMSVDGDLGFTRDELTGQPVPSSPYNISSVSITERFAPLLGIQVTLKNDLRISAEYRDGRTLTLNSDAGQLVEACSNNVTVGVGYKIVGFNTVLRLRGSGHGISNDLTVNADFSYQQNQALIRRIETDYTQATSGTRTIGFNISANYVLNRRVTLGAFIDRQVNTPLISSSAYPTSTGSYGVTLNLSLDR</sequence>
<feature type="domain" description="Gliding motility protein SprA N-terminal" evidence="2">
    <location>
        <begin position="53"/>
        <end position="346"/>
    </location>
</feature>
<evidence type="ECO:0000313" key="4">
    <source>
        <dbReference type="Proteomes" id="UP000297031"/>
    </source>
</evidence>
<dbReference type="KEGG" id="mgod:E7746_07700"/>
<dbReference type="NCBIfam" id="TIGR04189">
    <property type="entry name" value="surface_SprA"/>
    <property type="match status" value="1"/>
</dbReference>
<dbReference type="InterPro" id="IPR026377">
    <property type="entry name" value="Cell_surface_SprA"/>
</dbReference>
<organism evidence="3 4">
    <name type="scientific">Muribaculum gordoncarteri</name>
    <dbReference type="NCBI Taxonomy" id="2530390"/>
    <lineage>
        <taxon>Bacteria</taxon>
        <taxon>Pseudomonadati</taxon>
        <taxon>Bacteroidota</taxon>
        <taxon>Bacteroidia</taxon>
        <taxon>Bacteroidales</taxon>
        <taxon>Muribaculaceae</taxon>
        <taxon>Muribaculum</taxon>
    </lineage>
</organism>
<feature type="region of interest" description="Disordered" evidence="1">
    <location>
        <begin position="1"/>
        <end position="23"/>
    </location>
</feature>
<evidence type="ECO:0000259" key="2">
    <source>
        <dbReference type="Pfam" id="PF14349"/>
    </source>
</evidence>
<reference evidence="3 4" key="1">
    <citation type="submission" date="2019-02" db="EMBL/GenBank/DDBJ databases">
        <title>Isolation and identification of novel species under the genus Muribaculum.</title>
        <authorList>
            <person name="Miyake S."/>
            <person name="Ding Y."/>
            <person name="Low A."/>
            <person name="Soh M."/>
            <person name="Seedorf H."/>
        </authorList>
    </citation>
    <scope>NUCLEOTIDE SEQUENCE [LARGE SCALE GENOMIC DNA]</scope>
    <source>
        <strain evidence="3 4">TLL-A4</strain>
    </source>
</reference>
<dbReference type="Pfam" id="PF14349">
    <property type="entry name" value="SprA_N"/>
    <property type="match status" value="2"/>
</dbReference>
<dbReference type="OrthoDB" id="9806090at2"/>
<dbReference type="InterPro" id="IPR025684">
    <property type="entry name" value="SprA_N_dom"/>
</dbReference>
<proteinExistence type="predicted"/>
<protein>
    <submittedName>
        <fullName evidence="3">Cell surface protein SprA</fullName>
    </submittedName>
</protein>